<gene>
    <name evidence="2" type="ORF">I6N98_12740</name>
</gene>
<evidence type="ECO:0000313" key="3">
    <source>
        <dbReference type="Proteomes" id="UP000596063"/>
    </source>
</evidence>
<accession>A0A7T4UP46</accession>
<dbReference type="Gene3D" id="3.10.450.50">
    <property type="match status" value="1"/>
</dbReference>
<dbReference type="KEGG" id="snan:I6N98_12740"/>
<feature type="domain" description="SnoaL-like" evidence="1">
    <location>
        <begin position="7"/>
        <end position="106"/>
    </location>
</feature>
<sequence length="131" mass="14466">MTNSQLVEQFLAGLSEGTVDDALLSDDMVFWSVNSGQSEKARFKQGIALLAQVANNSIVYHLDSLIVDGDRLVAEVSSEGTLIDGSSLENQHVFLFTLRQGRIAEVREFMNQYVVAEKVAPLMQKLMSQQS</sequence>
<evidence type="ECO:0000259" key="1">
    <source>
        <dbReference type="Pfam" id="PF12680"/>
    </source>
</evidence>
<name>A0A7T4UP46_9GAMM</name>
<dbReference type="AlphaFoldDB" id="A0A7T4UP46"/>
<keyword evidence="3" id="KW-1185">Reference proteome</keyword>
<dbReference type="InterPro" id="IPR032710">
    <property type="entry name" value="NTF2-like_dom_sf"/>
</dbReference>
<reference evidence="2 3" key="1">
    <citation type="submission" date="2020-12" db="EMBL/GenBank/DDBJ databases">
        <authorList>
            <person name="Shan Y."/>
        </authorList>
    </citation>
    <scope>NUCLEOTIDE SEQUENCE [LARGE SCALE GENOMIC DNA]</scope>
    <source>
        <strain evidence="3">csc3.9</strain>
    </source>
</reference>
<dbReference type="Pfam" id="PF12680">
    <property type="entry name" value="SnoaL_2"/>
    <property type="match status" value="1"/>
</dbReference>
<dbReference type="EMBL" id="CP066167">
    <property type="protein sequence ID" value="QQD17227.1"/>
    <property type="molecule type" value="Genomic_DNA"/>
</dbReference>
<dbReference type="InterPro" id="IPR037401">
    <property type="entry name" value="SnoaL-like"/>
</dbReference>
<evidence type="ECO:0000313" key="2">
    <source>
        <dbReference type="EMBL" id="QQD17227.1"/>
    </source>
</evidence>
<proteinExistence type="predicted"/>
<dbReference type="Proteomes" id="UP000596063">
    <property type="component" value="Chromosome"/>
</dbReference>
<organism evidence="2 3">
    <name type="scientific">Spongiibacter nanhainus</name>
    <dbReference type="NCBI Taxonomy" id="2794344"/>
    <lineage>
        <taxon>Bacteria</taxon>
        <taxon>Pseudomonadati</taxon>
        <taxon>Pseudomonadota</taxon>
        <taxon>Gammaproteobacteria</taxon>
        <taxon>Cellvibrionales</taxon>
        <taxon>Spongiibacteraceae</taxon>
        <taxon>Spongiibacter</taxon>
    </lineage>
</organism>
<dbReference type="SUPFAM" id="SSF54427">
    <property type="entry name" value="NTF2-like"/>
    <property type="match status" value="1"/>
</dbReference>
<dbReference type="RefSeq" id="WP_198568729.1">
    <property type="nucleotide sequence ID" value="NZ_CP066167.1"/>
</dbReference>
<protein>
    <submittedName>
        <fullName evidence="2">Nuclear transport factor 2 family protein</fullName>
    </submittedName>
</protein>